<reference evidence="2" key="1">
    <citation type="submission" date="2021-07" db="EMBL/GenBank/DDBJ databases">
        <authorList>
            <person name="Catto M.A."/>
            <person name="Jacobson A."/>
            <person name="Kennedy G."/>
            <person name="Labadie P."/>
            <person name="Hunt B.G."/>
            <person name="Srinivasan R."/>
        </authorList>
    </citation>
    <scope>NUCLEOTIDE SEQUENCE</scope>
    <source>
        <strain evidence="2">PL_HMW_Pooled</strain>
        <tissue evidence="2">Head</tissue>
    </source>
</reference>
<feature type="compositionally biased region" description="Basic and acidic residues" evidence="1">
    <location>
        <begin position="209"/>
        <end position="224"/>
    </location>
</feature>
<sequence length="405" mass="44344">TATRPDLLIFRGRDKRKKKRYAKVGDTACPASAKKQNGKPNKPVQLQISVKPIPAPPPLTMSKTQNLAPSQVKKSVKPTPASPLPTMSKTQDLASSQVKNSVKPIPPPSVVAMSTPNKNPAPASPLPTLLKNPKIRLPIQIEVVSKQTDAMGRSARQCSSKCGMEANDIDSGRGSVNECDDSIPLSSDDLQQHSGSEHGCDFLEDDDNNSDKQESGRSAHKEDDNTMLTSTSQGDQLEQHQLTDEKSVTLADVMTELKKINSKLEFLGINQENLCRHVLPGQKYTKRPSGMPNLPVNSLKEVKALEDFLSNDGNLSSAITYYSKFLSKGDLGKSVRTLLGKMIEKNLARYFTQTGENGKQSFQSTKMWDLITGSLLTAFEGSEMKSASHFSSRWLTNSGYQRKAK</sequence>
<feature type="non-terminal residue" evidence="2">
    <location>
        <position position="1"/>
    </location>
</feature>
<feature type="compositionally biased region" description="Polar residues" evidence="1">
    <location>
        <begin position="34"/>
        <end position="48"/>
    </location>
</feature>
<dbReference type="AlphaFoldDB" id="A0AAE1H7P6"/>
<evidence type="ECO:0000256" key="1">
    <source>
        <dbReference type="SAM" id="MobiDB-lite"/>
    </source>
</evidence>
<accession>A0AAE1H7P6</accession>
<comment type="caution">
    <text evidence="2">The sequence shown here is derived from an EMBL/GenBank/DDBJ whole genome shotgun (WGS) entry which is preliminary data.</text>
</comment>
<organism evidence="2 3">
    <name type="scientific">Frankliniella fusca</name>
    <dbReference type="NCBI Taxonomy" id="407009"/>
    <lineage>
        <taxon>Eukaryota</taxon>
        <taxon>Metazoa</taxon>
        <taxon>Ecdysozoa</taxon>
        <taxon>Arthropoda</taxon>
        <taxon>Hexapoda</taxon>
        <taxon>Insecta</taxon>
        <taxon>Pterygota</taxon>
        <taxon>Neoptera</taxon>
        <taxon>Paraneoptera</taxon>
        <taxon>Thysanoptera</taxon>
        <taxon>Terebrantia</taxon>
        <taxon>Thripoidea</taxon>
        <taxon>Thripidae</taxon>
        <taxon>Frankliniella</taxon>
    </lineage>
</organism>
<feature type="compositionally biased region" description="Polar residues" evidence="1">
    <location>
        <begin position="85"/>
        <end position="100"/>
    </location>
</feature>
<reference evidence="2" key="2">
    <citation type="journal article" date="2023" name="BMC Genomics">
        <title>Pest status, molecular evolution, and epigenetic factors derived from the genome assembly of Frankliniella fusca, a thysanopteran phytovirus vector.</title>
        <authorList>
            <person name="Catto M.A."/>
            <person name="Labadie P.E."/>
            <person name="Jacobson A.L."/>
            <person name="Kennedy G.G."/>
            <person name="Srinivasan R."/>
            <person name="Hunt B.G."/>
        </authorList>
    </citation>
    <scope>NUCLEOTIDE SEQUENCE</scope>
    <source>
        <strain evidence="2">PL_HMW_Pooled</strain>
    </source>
</reference>
<feature type="compositionally biased region" description="Polar residues" evidence="1">
    <location>
        <begin position="226"/>
        <end position="236"/>
    </location>
</feature>
<keyword evidence="3" id="KW-1185">Reference proteome</keyword>
<feature type="compositionally biased region" description="Polar residues" evidence="1">
    <location>
        <begin position="61"/>
        <end position="73"/>
    </location>
</feature>
<feature type="region of interest" description="Disordered" evidence="1">
    <location>
        <begin position="1"/>
        <end position="130"/>
    </location>
</feature>
<feature type="region of interest" description="Disordered" evidence="1">
    <location>
        <begin position="148"/>
        <end position="243"/>
    </location>
</feature>
<feature type="compositionally biased region" description="Basic residues" evidence="1">
    <location>
        <begin position="13"/>
        <end position="22"/>
    </location>
</feature>
<protein>
    <submittedName>
        <fullName evidence="2">GMP synthase [glutamine-hydrolyzing]</fullName>
    </submittedName>
</protein>
<dbReference type="EMBL" id="JAHWGI010000452">
    <property type="protein sequence ID" value="KAK3915706.1"/>
    <property type="molecule type" value="Genomic_DNA"/>
</dbReference>
<proteinExistence type="predicted"/>
<gene>
    <name evidence="2" type="ORF">KUF71_025025</name>
</gene>
<evidence type="ECO:0000313" key="2">
    <source>
        <dbReference type="EMBL" id="KAK3915706.1"/>
    </source>
</evidence>
<feature type="compositionally biased region" description="Polar residues" evidence="1">
    <location>
        <begin position="184"/>
        <end position="194"/>
    </location>
</feature>
<evidence type="ECO:0000313" key="3">
    <source>
        <dbReference type="Proteomes" id="UP001219518"/>
    </source>
</evidence>
<name>A0AAE1H7P6_9NEOP</name>
<dbReference type="Proteomes" id="UP001219518">
    <property type="component" value="Unassembled WGS sequence"/>
</dbReference>